<comment type="caution">
    <text evidence="2">The sequence shown here is derived from an EMBL/GenBank/DDBJ whole genome shotgun (WGS) entry which is preliminary data.</text>
</comment>
<protein>
    <submittedName>
        <fullName evidence="2">Uncharacterized protein</fullName>
    </submittedName>
</protein>
<organism evidence="2 3">
    <name type="scientific">Sporothrix epigloea</name>
    <dbReference type="NCBI Taxonomy" id="1892477"/>
    <lineage>
        <taxon>Eukaryota</taxon>
        <taxon>Fungi</taxon>
        <taxon>Dikarya</taxon>
        <taxon>Ascomycota</taxon>
        <taxon>Pezizomycotina</taxon>
        <taxon>Sordariomycetes</taxon>
        <taxon>Sordariomycetidae</taxon>
        <taxon>Ophiostomatales</taxon>
        <taxon>Ophiostomataceae</taxon>
        <taxon>Sporothrix</taxon>
    </lineage>
</organism>
<feature type="region of interest" description="Disordered" evidence="1">
    <location>
        <begin position="259"/>
        <end position="301"/>
    </location>
</feature>
<feature type="compositionally biased region" description="Low complexity" evidence="1">
    <location>
        <begin position="148"/>
        <end position="170"/>
    </location>
</feature>
<feature type="region of interest" description="Disordered" evidence="1">
    <location>
        <begin position="825"/>
        <end position="877"/>
    </location>
</feature>
<feature type="compositionally biased region" description="Low complexity" evidence="1">
    <location>
        <begin position="340"/>
        <end position="349"/>
    </location>
</feature>
<feature type="compositionally biased region" description="Low complexity" evidence="1">
    <location>
        <begin position="831"/>
        <end position="846"/>
    </location>
</feature>
<dbReference type="Proteomes" id="UP001642501">
    <property type="component" value="Unassembled WGS sequence"/>
</dbReference>
<feature type="region of interest" description="Disordered" evidence="1">
    <location>
        <begin position="492"/>
        <end position="574"/>
    </location>
</feature>
<feature type="compositionally biased region" description="Low complexity" evidence="1">
    <location>
        <begin position="492"/>
        <end position="555"/>
    </location>
</feature>
<evidence type="ECO:0000313" key="2">
    <source>
        <dbReference type="EMBL" id="CAK7271618.1"/>
    </source>
</evidence>
<sequence length="930" mass="101294">MNPRSPGGSVYDHTDVVNGNVQDFRQRDRTLCVLEGRNSAGDPDYSQTTSPHLVSSLRRGDTDTTGDIFMRIAGEDTQPQHSYEGDRQSDNPGSDSRVGRTASQRRPFSAAVPSRQKTPPPPIARRLSDQRETSRPRRTVDEQAALRQQHPQTLQQQQTPPITRDTPPRTLIGERSTPLRSATIPHRPESSRSRTVVSSTRPSPSTPRTAVIYDTASEVGTNYSRRRPSVTESSSSNAPLPLRASSIKASHSYARIYNSSPLVPRNTDLQRQEHSDGGHPSLGVTGMDSTESTASTAAPSTVWDELDDLKSRMRRLELTGKLPSTAGAAMSRASDERPRTATTSATTMSGSPKRVATNAQTAEVRSTTSSQQHQAMQSPLQREGQQGNQSVLQSALRGVKKHISADVYSAIETAATEALALTQMVGAVGQPGPISSGASAIGSGMPTTVTDRQLRRKAENICRNLTELCLALNDEAAHRKATAAAAATAQLQAVAAPPQPSQLEQQQQQVRQQQEQQPRQDQQDQQNQQNQQYLQHQHQQQPQRQQQPQQLQHQPQHTHRSSRDDPIVLSSPKSATENAFASLAESRRAVIMEPVVASRFQTSPRTATRYEDRRTSFLNKATLPPPRYPLPPPVSSENVGRRSSLMITRARRAASEDADELPQAASRRSSLLRTQRAGTDEPEDGRKPLLLFRTRRTAASGENGEDEPEGYLLRSPSRSVTEVAGLRTTPGVYQPRQYHISREYIGRGEREQLAREREYASQLQYASLGSAAQQYPIGTATTTASNTAAVAANAMTSVGDSSSNAGQHQPLASSALPRHRLIPSSLNSRLVTPQTTTTAVTVPSTQLSGRRYFERGSSQDRDGGASILGAGSMSTADKFGDERLERMQRQLSMGQPALLSRSGAANRRMSSLETSLPSMPSAASQAGGYR</sequence>
<accession>A0ABP0DVG9</accession>
<feature type="region of interest" description="Disordered" evidence="1">
    <location>
        <begin position="320"/>
        <end position="388"/>
    </location>
</feature>
<name>A0ABP0DVG9_9PEZI</name>
<feature type="compositionally biased region" description="Low complexity" evidence="1">
    <location>
        <begin position="193"/>
        <end position="209"/>
    </location>
</feature>
<feature type="compositionally biased region" description="Polar residues" evidence="1">
    <location>
        <begin position="666"/>
        <end position="677"/>
    </location>
</feature>
<gene>
    <name evidence="2" type="ORF">SEPCBS57363_004715</name>
</gene>
<dbReference type="EMBL" id="CAWUOM010000091">
    <property type="protein sequence ID" value="CAK7271618.1"/>
    <property type="molecule type" value="Genomic_DNA"/>
</dbReference>
<feature type="region of interest" description="Disordered" evidence="1">
    <location>
        <begin position="891"/>
        <end position="930"/>
    </location>
</feature>
<feature type="region of interest" description="Disordered" evidence="1">
    <location>
        <begin position="619"/>
        <end position="687"/>
    </location>
</feature>
<feature type="compositionally biased region" description="Basic and acidic residues" evidence="1">
    <location>
        <begin position="851"/>
        <end position="863"/>
    </location>
</feature>
<feature type="compositionally biased region" description="Polar residues" evidence="1">
    <location>
        <begin position="799"/>
        <end position="812"/>
    </location>
</feature>
<feature type="compositionally biased region" description="Polar residues" evidence="1">
    <location>
        <begin position="357"/>
        <end position="388"/>
    </location>
</feature>
<feature type="compositionally biased region" description="Polar residues" evidence="1">
    <location>
        <begin position="908"/>
        <end position="924"/>
    </location>
</feature>
<feature type="region of interest" description="Disordered" evidence="1">
    <location>
        <begin position="798"/>
        <end position="817"/>
    </location>
</feature>
<feature type="region of interest" description="Disordered" evidence="1">
    <location>
        <begin position="1"/>
        <end position="243"/>
    </location>
</feature>
<feature type="compositionally biased region" description="Basic and acidic residues" evidence="1">
    <location>
        <begin position="268"/>
        <end position="277"/>
    </location>
</feature>
<feature type="compositionally biased region" description="Pro residues" evidence="1">
    <location>
        <begin position="623"/>
        <end position="634"/>
    </location>
</feature>
<feature type="compositionally biased region" description="Low complexity" evidence="1">
    <location>
        <begin position="289"/>
        <end position="301"/>
    </location>
</feature>
<keyword evidence="3" id="KW-1185">Reference proteome</keyword>
<evidence type="ECO:0000256" key="1">
    <source>
        <dbReference type="SAM" id="MobiDB-lite"/>
    </source>
</evidence>
<proteinExistence type="predicted"/>
<reference evidence="2 3" key="1">
    <citation type="submission" date="2024-01" db="EMBL/GenBank/DDBJ databases">
        <authorList>
            <person name="Allen C."/>
            <person name="Tagirdzhanova G."/>
        </authorList>
    </citation>
    <scope>NUCLEOTIDE SEQUENCE [LARGE SCALE GENOMIC DNA]</scope>
    <source>
        <strain evidence="2 3">CBS 573.63</strain>
    </source>
</reference>
<feature type="compositionally biased region" description="Basic and acidic residues" evidence="1">
    <location>
        <begin position="126"/>
        <end position="141"/>
    </location>
</feature>
<evidence type="ECO:0000313" key="3">
    <source>
        <dbReference type="Proteomes" id="UP001642501"/>
    </source>
</evidence>